<organism evidence="1 2">
    <name type="scientific">Kutzneria kofuensis</name>
    <dbReference type="NCBI Taxonomy" id="103725"/>
    <lineage>
        <taxon>Bacteria</taxon>
        <taxon>Bacillati</taxon>
        <taxon>Actinomycetota</taxon>
        <taxon>Actinomycetes</taxon>
        <taxon>Pseudonocardiales</taxon>
        <taxon>Pseudonocardiaceae</taxon>
        <taxon>Kutzneria</taxon>
    </lineage>
</organism>
<dbReference type="Pfam" id="PF08713">
    <property type="entry name" value="DNA_alkylation"/>
    <property type="match status" value="1"/>
</dbReference>
<dbReference type="InterPro" id="IPR016024">
    <property type="entry name" value="ARM-type_fold"/>
</dbReference>
<dbReference type="InterPro" id="IPR014825">
    <property type="entry name" value="DNA_alkylation"/>
</dbReference>
<protein>
    <submittedName>
        <fullName evidence="1">3-methyladenine DNA glycosylase AlkD</fullName>
    </submittedName>
</protein>
<accession>A0A7W9KQM6</accession>
<dbReference type="PANTHER" id="PTHR34070">
    <property type="entry name" value="ARMADILLO-TYPE FOLD"/>
    <property type="match status" value="1"/>
</dbReference>
<dbReference type="PANTHER" id="PTHR34070:SF1">
    <property type="entry name" value="DNA ALKYLATION REPAIR PROTEIN"/>
    <property type="match status" value="1"/>
</dbReference>
<reference evidence="1 2" key="1">
    <citation type="submission" date="2020-08" db="EMBL/GenBank/DDBJ databases">
        <title>Sequencing the genomes of 1000 actinobacteria strains.</title>
        <authorList>
            <person name="Klenk H.-P."/>
        </authorList>
    </citation>
    <scope>NUCLEOTIDE SEQUENCE [LARGE SCALE GENOMIC DNA]</scope>
    <source>
        <strain evidence="1 2">DSM 43851</strain>
    </source>
</reference>
<dbReference type="Proteomes" id="UP000585638">
    <property type="component" value="Unassembled WGS sequence"/>
</dbReference>
<sequence length="237" mass="26426">MISSTAADVSAALAAVADPGAVDARARFFGAQPGGYGEGDRFLGVSVPDQRRVARRFAGLELPEIHGLLTTGAHEERLTALFILVLRFAKADEAGRAEIIELYLANTAAVNNWDLVDSSAFQLLGEWLVDRDRAVLDELAGSRSLWERRIAIIATLAFIRRGDPGWTLRLADKLVDDPHDLIHKAVGWMLREVGIRDRDAELRWLVRHQKTMPRTMLRYAIEKFEPELRRAFLTGTA</sequence>
<dbReference type="CDD" id="cd06561">
    <property type="entry name" value="AlkD_like"/>
    <property type="match status" value="1"/>
</dbReference>
<dbReference type="SUPFAM" id="SSF48371">
    <property type="entry name" value="ARM repeat"/>
    <property type="match status" value="1"/>
</dbReference>
<name>A0A7W9KQM6_9PSEU</name>
<dbReference type="RefSeq" id="WP_184869407.1">
    <property type="nucleotide sequence ID" value="NZ_BAAAWY010000095.1"/>
</dbReference>
<comment type="caution">
    <text evidence="1">The sequence shown here is derived from an EMBL/GenBank/DDBJ whole genome shotgun (WGS) entry which is preliminary data.</text>
</comment>
<dbReference type="EMBL" id="JACHIR010000002">
    <property type="protein sequence ID" value="MBB5896924.1"/>
    <property type="molecule type" value="Genomic_DNA"/>
</dbReference>
<keyword evidence="2" id="KW-1185">Reference proteome</keyword>
<dbReference type="AlphaFoldDB" id="A0A7W9KQM6"/>
<evidence type="ECO:0000313" key="2">
    <source>
        <dbReference type="Proteomes" id="UP000585638"/>
    </source>
</evidence>
<evidence type="ECO:0000313" key="1">
    <source>
        <dbReference type="EMBL" id="MBB5896924.1"/>
    </source>
</evidence>
<dbReference type="Gene3D" id="1.25.10.90">
    <property type="match status" value="1"/>
</dbReference>
<proteinExistence type="predicted"/>
<gene>
    <name evidence="1" type="ORF">BJ998_008183</name>
</gene>